<comment type="caution">
    <text evidence="1">The sequence shown here is derived from an EMBL/GenBank/DDBJ whole genome shotgun (WGS) entry which is preliminary data.</text>
</comment>
<dbReference type="EMBL" id="FWXZ01000004">
    <property type="protein sequence ID" value="SMC72408.1"/>
    <property type="molecule type" value="Genomic_DNA"/>
</dbReference>
<dbReference type="Proteomes" id="UP000192328">
    <property type="component" value="Unassembled WGS sequence"/>
</dbReference>
<gene>
    <name evidence="1" type="ORF">SAMN06297397_2188</name>
</gene>
<sequence>MMMKIVKRLTALLLIMVLLLPGFTLAEDDVEVEEVVEEEAVLSENEDSENEAVTEKDGWHFNAKGFLVGENPGDEYLLEDEEKGVWQYASKDLSVKVTRYREQTKKKKKQEYCVAEIWASPESPLGAIQSDPKESLKLKGVAYPGTEQRYVQDLIDKHPSVLAVSDDMYGLRIIPVGKGKTKYDYHGVVIRNGQVIATKTRNSQKKRSWPNLDTMAVYQDGSMKTFDCDAQTAEEYLEQGAVHVFAFGPWLLSGGEVHPNLEKINNYSEPRVALGMVEPYHYILIVTAGRPTSKYQGYKLTWLAEKMKEYGCTEALNLDGGDTVALAFNNKVILHGNMEAKKLRNLGSMIAFGLK</sequence>
<accession>A0AC61PMZ0</accession>
<keyword evidence="2" id="KW-1185">Reference proteome</keyword>
<evidence type="ECO:0000313" key="2">
    <source>
        <dbReference type="Proteomes" id="UP000192328"/>
    </source>
</evidence>
<proteinExistence type="predicted"/>
<evidence type="ECO:0000313" key="1">
    <source>
        <dbReference type="EMBL" id="SMC72408.1"/>
    </source>
</evidence>
<name>A0AC61PMZ0_9FIRM</name>
<protein>
    <submittedName>
        <fullName evidence="1">Uncharacterized protein</fullName>
    </submittedName>
</protein>
<reference evidence="1" key="1">
    <citation type="submission" date="2017-04" db="EMBL/GenBank/DDBJ databases">
        <authorList>
            <person name="Varghese N."/>
            <person name="Submissions S."/>
        </authorList>
    </citation>
    <scope>NUCLEOTIDE SEQUENCE</scope>
    <source>
        <strain evidence="1">WTE2008</strain>
    </source>
</reference>
<organism evidence="1 2">
    <name type="scientific">Aristaeella lactis</name>
    <dbReference type="NCBI Taxonomy" id="3046383"/>
    <lineage>
        <taxon>Bacteria</taxon>
        <taxon>Bacillati</taxon>
        <taxon>Bacillota</taxon>
        <taxon>Clostridia</taxon>
        <taxon>Eubacteriales</taxon>
        <taxon>Aristaeellaceae</taxon>
        <taxon>Aristaeella</taxon>
    </lineage>
</organism>